<gene>
    <name evidence="1" type="ORF">AVEN_21231_1</name>
</gene>
<dbReference type="Proteomes" id="UP000499080">
    <property type="component" value="Unassembled WGS sequence"/>
</dbReference>
<sequence>MNLFGNVSVGRNFVDYLSRTRILNLLSGRGDLVIRCRPGSRRFQIRNPIPLKNRRVCGPRGDLVDCNNLFQACTLAVSNLLQACRFAEQDCCKLKLLSGTVDVALLH</sequence>
<keyword evidence="2" id="KW-1185">Reference proteome</keyword>
<accession>A0A4Y2LMG0</accession>
<proteinExistence type="predicted"/>
<protein>
    <submittedName>
        <fullName evidence="1">Uncharacterized protein</fullName>
    </submittedName>
</protein>
<dbReference type="EMBL" id="BGPR01006087">
    <property type="protein sequence ID" value="GBN15975.1"/>
    <property type="molecule type" value="Genomic_DNA"/>
</dbReference>
<name>A0A4Y2LMG0_ARAVE</name>
<evidence type="ECO:0000313" key="2">
    <source>
        <dbReference type="Proteomes" id="UP000499080"/>
    </source>
</evidence>
<comment type="caution">
    <text evidence="1">The sequence shown here is derived from an EMBL/GenBank/DDBJ whole genome shotgun (WGS) entry which is preliminary data.</text>
</comment>
<organism evidence="1 2">
    <name type="scientific">Araneus ventricosus</name>
    <name type="common">Orbweaver spider</name>
    <name type="synonym">Epeira ventricosa</name>
    <dbReference type="NCBI Taxonomy" id="182803"/>
    <lineage>
        <taxon>Eukaryota</taxon>
        <taxon>Metazoa</taxon>
        <taxon>Ecdysozoa</taxon>
        <taxon>Arthropoda</taxon>
        <taxon>Chelicerata</taxon>
        <taxon>Arachnida</taxon>
        <taxon>Araneae</taxon>
        <taxon>Araneomorphae</taxon>
        <taxon>Entelegynae</taxon>
        <taxon>Araneoidea</taxon>
        <taxon>Araneidae</taxon>
        <taxon>Araneus</taxon>
    </lineage>
</organism>
<dbReference type="AlphaFoldDB" id="A0A4Y2LMG0"/>
<evidence type="ECO:0000313" key="1">
    <source>
        <dbReference type="EMBL" id="GBN15975.1"/>
    </source>
</evidence>
<reference evidence="1 2" key="1">
    <citation type="journal article" date="2019" name="Sci. Rep.">
        <title>Orb-weaving spider Araneus ventricosus genome elucidates the spidroin gene catalogue.</title>
        <authorList>
            <person name="Kono N."/>
            <person name="Nakamura H."/>
            <person name="Ohtoshi R."/>
            <person name="Moran D.A.P."/>
            <person name="Shinohara A."/>
            <person name="Yoshida Y."/>
            <person name="Fujiwara M."/>
            <person name="Mori M."/>
            <person name="Tomita M."/>
            <person name="Arakawa K."/>
        </authorList>
    </citation>
    <scope>NUCLEOTIDE SEQUENCE [LARGE SCALE GENOMIC DNA]</scope>
</reference>